<organism evidence="2 3">
    <name type="scientific">Actinoplanes siamensis</name>
    <dbReference type="NCBI Taxonomy" id="1223317"/>
    <lineage>
        <taxon>Bacteria</taxon>
        <taxon>Bacillati</taxon>
        <taxon>Actinomycetota</taxon>
        <taxon>Actinomycetes</taxon>
        <taxon>Micromonosporales</taxon>
        <taxon>Micromonosporaceae</taxon>
        <taxon>Actinoplanes</taxon>
    </lineage>
</organism>
<protein>
    <recommendedName>
        <fullName evidence="1">STAS domain-containing protein</fullName>
    </recommendedName>
</protein>
<feature type="domain" description="STAS" evidence="1">
    <location>
        <begin position="174"/>
        <end position="254"/>
    </location>
</feature>
<comment type="caution">
    <text evidence="2">The sequence shown here is derived from an EMBL/GenBank/DDBJ whole genome shotgun (WGS) entry which is preliminary data.</text>
</comment>
<evidence type="ECO:0000313" key="2">
    <source>
        <dbReference type="EMBL" id="GIF04916.1"/>
    </source>
</evidence>
<accession>A0A919N5V0</accession>
<evidence type="ECO:0000313" key="3">
    <source>
        <dbReference type="Proteomes" id="UP000629619"/>
    </source>
</evidence>
<dbReference type="Pfam" id="PF01740">
    <property type="entry name" value="STAS"/>
    <property type="match status" value="1"/>
</dbReference>
<dbReference type="AlphaFoldDB" id="A0A919N5V0"/>
<gene>
    <name evidence="2" type="ORF">Asi03nite_24540</name>
</gene>
<dbReference type="Proteomes" id="UP000629619">
    <property type="component" value="Unassembled WGS sequence"/>
</dbReference>
<evidence type="ECO:0000259" key="1">
    <source>
        <dbReference type="PROSITE" id="PS50801"/>
    </source>
</evidence>
<dbReference type="EMBL" id="BOMW01000022">
    <property type="protein sequence ID" value="GIF04916.1"/>
    <property type="molecule type" value="Genomic_DNA"/>
</dbReference>
<dbReference type="RefSeq" id="WP_203679166.1">
    <property type="nucleotide sequence ID" value="NZ_BOMW01000022.1"/>
</dbReference>
<keyword evidence="3" id="KW-1185">Reference proteome</keyword>
<dbReference type="PROSITE" id="PS50801">
    <property type="entry name" value="STAS"/>
    <property type="match status" value="1"/>
</dbReference>
<reference evidence="2" key="1">
    <citation type="submission" date="2021-01" db="EMBL/GenBank/DDBJ databases">
        <title>Whole genome shotgun sequence of Actinoplanes siamensis NBRC 109076.</title>
        <authorList>
            <person name="Komaki H."/>
            <person name="Tamura T."/>
        </authorList>
    </citation>
    <scope>NUCLEOTIDE SEQUENCE</scope>
    <source>
        <strain evidence="2">NBRC 109076</strain>
    </source>
</reference>
<name>A0A919N5V0_9ACTN</name>
<dbReference type="SUPFAM" id="SSF52091">
    <property type="entry name" value="SpoIIaa-like"/>
    <property type="match status" value="1"/>
</dbReference>
<proteinExistence type="predicted"/>
<dbReference type="Gene3D" id="3.30.750.24">
    <property type="entry name" value="STAS domain"/>
    <property type="match status" value="1"/>
</dbReference>
<dbReference type="InterPro" id="IPR036513">
    <property type="entry name" value="STAS_dom_sf"/>
</dbReference>
<sequence length="295" mass="31152">MDAHSREQQNLIDAEIRASRRDVLGAFRDRLRGDPGTLVADDFLALADQQVVGTAIMIAAETVADACALQVRDPNTGLLRVARHRGLPPAVLDRLDTITMTPAVLRRAGFRAVSAHTLHDDRGDLLGVLSLHFRSAGRHPEQDRLARAAAEAMASLRSPPELRLRRYAGARTADVTTVASTDGTSTMVIRGALDAITAPGCAAQLETLVAGLSGDAVLVVDLRELDLLAVAGARALVAAAHACEARDVRCYLVAGPGHIVHTVLARLAPQPPLTIVADESCVLTPALPDRRPAAG</sequence>
<dbReference type="InterPro" id="IPR002645">
    <property type="entry name" value="STAS_dom"/>
</dbReference>